<keyword evidence="3" id="KW-1133">Transmembrane helix</keyword>
<feature type="compositionally biased region" description="Low complexity" evidence="2">
    <location>
        <begin position="92"/>
        <end position="114"/>
    </location>
</feature>
<dbReference type="GO" id="GO:0003976">
    <property type="term" value="F:UDP-N-acetylglucosamine-lysosomal-enzyme N-acetylglucosaminephosphotransferase activity"/>
    <property type="evidence" value="ECO:0007669"/>
    <property type="project" value="TreeGrafter"/>
</dbReference>
<feature type="transmembrane region" description="Helical" evidence="3">
    <location>
        <begin position="42"/>
        <end position="63"/>
    </location>
</feature>
<evidence type="ECO:0000313" key="6">
    <source>
        <dbReference type="Proteomes" id="UP000289152"/>
    </source>
</evidence>
<dbReference type="Proteomes" id="UP000289152">
    <property type="component" value="Unassembled WGS sequence"/>
</dbReference>
<dbReference type="GO" id="GO:0005794">
    <property type="term" value="C:Golgi apparatus"/>
    <property type="evidence" value="ECO:0007669"/>
    <property type="project" value="TreeGrafter"/>
</dbReference>
<keyword evidence="3" id="KW-0472">Membrane</keyword>
<dbReference type="VEuPathDB" id="FungiDB:TREMEDRAFT_67606"/>
<dbReference type="Pfam" id="PF17102">
    <property type="entry name" value="Stealth_CR3"/>
    <property type="match status" value="1"/>
</dbReference>
<protein>
    <recommendedName>
        <fullName evidence="4">Stealth protein CR3 conserved region 3 domain-containing protein</fullName>
    </recommendedName>
</protein>
<keyword evidence="3" id="KW-0812">Transmembrane</keyword>
<reference evidence="5 6" key="1">
    <citation type="submission" date="2016-06" db="EMBL/GenBank/DDBJ databases">
        <title>Evolution of pathogenesis and genome organization in the Tremellales.</title>
        <authorList>
            <person name="Cuomo C."/>
            <person name="Litvintseva A."/>
            <person name="Heitman J."/>
            <person name="Chen Y."/>
            <person name="Sun S."/>
            <person name="Springer D."/>
            <person name="Dromer F."/>
            <person name="Young S."/>
            <person name="Zeng Q."/>
            <person name="Chapman S."/>
            <person name="Gujja S."/>
            <person name="Saif S."/>
            <person name="Birren B."/>
        </authorList>
    </citation>
    <scope>NUCLEOTIDE SEQUENCE [LARGE SCALE GENOMIC DNA]</scope>
    <source>
        <strain evidence="5 6">ATCC 28783</strain>
    </source>
</reference>
<evidence type="ECO:0000259" key="4">
    <source>
        <dbReference type="Pfam" id="PF17102"/>
    </source>
</evidence>
<feature type="region of interest" description="Disordered" evidence="2">
    <location>
        <begin position="92"/>
        <end position="158"/>
    </location>
</feature>
<dbReference type="GO" id="GO:0046835">
    <property type="term" value="P:carbohydrate phosphorylation"/>
    <property type="evidence" value="ECO:0007669"/>
    <property type="project" value="TreeGrafter"/>
</dbReference>
<feature type="compositionally biased region" description="Acidic residues" evidence="2">
    <location>
        <begin position="137"/>
        <end position="155"/>
    </location>
</feature>
<dbReference type="AlphaFoldDB" id="A0A4Q1BSF1"/>
<name>A0A4Q1BSF1_TREME</name>
<dbReference type="EMBL" id="SDIL01000013">
    <property type="protein sequence ID" value="RXK40954.1"/>
    <property type="molecule type" value="Genomic_DNA"/>
</dbReference>
<evidence type="ECO:0000256" key="2">
    <source>
        <dbReference type="SAM" id="MobiDB-lite"/>
    </source>
</evidence>
<sequence length="846" mass="95403">MYLTPLGTNSTPLNVGMDESEKGSFPFPEISIGYGYSRKRRILIFLMGFVVVGIGYGMIIHSLPSSEIYISDFKITSKVVVVQGEHTILLPHPISSSPSSSSGLSFTSSESPSLDDTSNSKETEEEDITENEGMQVEYEDENENENENDDIEEEGSSSIQIDPYHVILPFTTSLPEIQLLTSLLRPSYNLFESFYSKGKFKPKSSIPSPPIDLVYLYVNGSSELFQAEFDSRVEVEGLSSLKGRAKRWRENGELRGAIRSGISSLGESLGKVHVVSADFQAKCKDLEDDQAELENCRIGQIPGWLNWESQVSSTSSSSSSSSSSAHKRSKDIIMVESWERNENENRLDERDGMRLKWHLHSEIFRLPMDQGRLPEEVKDEFKSEEKWKELALPNFNSFEIETRIGFIDGLADHFILSNDDMFILSPMSRSDFHHPLLGPVIRLDPGLTVRPILTPDLKSTSGEWGGLQHANVLLSSRFPKRERMYMHHMPKSLSKALVHEASIMFSRALSVSSTRGLRGSRRGEADVEMAWLVTHLRIERWREALLWVWAVAKLGGENGVWDDDARDEVKRVLGLNNGMKLEEDAEVEVFRGDRMTLRDIEGISKDSGWEMPLHSEYIFSSFDGHLPHNPDKPSKSCHLSLSTCSPSDWLTNTDSLPATEMFTHLAFVEPGCGDCMIDALIAASGETGLEAFLPSPKSKFSPVVKNQGEKEKEMWEREEPMLPLTTSWEKTDFSLKNVVRQGQDVWTGENKGKGKVSLRRWSIKLLSRYSYVYATTPSRFSQIHSVRQLQASLASIDSHPELAMACLNDDQPDKAVGDVRGVFGEWMFGRWGGNGPWNEWERDWAW</sequence>
<gene>
    <name evidence="5" type="ORF">M231_01802</name>
</gene>
<dbReference type="InterPro" id="IPR031357">
    <property type="entry name" value="Stealth_CR3"/>
</dbReference>
<dbReference type="OrthoDB" id="263283at2759"/>
<organism evidence="5 6">
    <name type="scientific">Tremella mesenterica</name>
    <name type="common">Jelly fungus</name>
    <dbReference type="NCBI Taxonomy" id="5217"/>
    <lineage>
        <taxon>Eukaryota</taxon>
        <taxon>Fungi</taxon>
        <taxon>Dikarya</taxon>
        <taxon>Basidiomycota</taxon>
        <taxon>Agaricomycotina</taxon>
        <taxon>Tremellomycetes</taxon>
        <taxon>Tremellales</taxon>
        <taxon>Tremellaceae</taxon>
        <taxon>Tremella</taxon>
    </lineage>
</organism>
<feature type="domain" description="Stealth protein CR3 conserved region 3" evidence="4">
    <location>
        <begin position="487"/>
        <end position="538"/>
    </location>
</feature>
<dbReference type="STRING" id="5217.A0A4Q1BSF1"/>
<accession>A0A4Q1BSF1</accession>
<dbReference type="PANTHER" id="PTHR24045:SF0">
    <property type="entry name" value="N-ACETYLGLUCOSAMINE-1-PHOSPHOTRANSFERASE SUBUNITS ALPHA_BETA"/>
    <property type="match status" value="1"/>
</dbReference>
<proteinExistence type="predicted"/>
<dbReference type="InterPro" id="IPR047141">
    <property type="entry name" value="Stealth"/>
</dbReference>
<dbReference type="PANTHER" id="PTHR24045">
    <property type="match status" value="1"/>
</dbReference>
<keyword evidence="1" id="KW-0808">Transferase</keyword>
<keyword evidence="6" id="KW-1185">Reference proteome</keyword>
<evidence type="ECO:0000256" key="1">
    <source>
        <dbReference type="ARBA" id="ARBA00022679"/>
    </source>
</evidence>
<evidence type="ECO:0000256" key="3">
    <source>
        <dbReference type="SAM" id="Phobius"/>
    </source>
</evidence>
<evidence type="ECO:0000313" key="5">
    <source>
        <dbReference type="EMBL" id="RXK40954.1"/>
    </source>
</evidence>
<dbReference type="InParanoid" id="A0A4Q1BSF1"/>
<comment type="caution">
    <text evidence="5">The sequence shown here is derived from an EMBL/GenBank/DDBJ whole genome shotgun (WGS) entry which is preliminary data.</text>
</comment>